<evidence type="ECO:0000256" key="2">
    <source>
        <dbReference type="ARBA" id="ARBA00009853"/>
    </source>
</evidence>
<evidence type="ECO:0000256" key="5">
    <source>
        <dbReference type="ARBA" id="ARBA00023136"/>
    </source>
</evidence>
<reference evidence="9" key="1">
    <citation type="journal article" date="2019" name="Int. J. Syst. Evol. Microbiol.">
        <title>The Global Catalogue of Microorganisms (GCM) 10K type strain sequencing project: providing services to taxonomists for standard genome sequencing and annotation.</title>
        <authorList>
            <consortium name="The Broad Institute Genomics Platform"/>
            <consortium name="The Broad Institute Genome Sequencing Center for Infectious Disease"/>
            <person name="Wu L."/>
            <person name="Ma J."/>
        </authorList>
    </citation>
    <scope>NUCLEOTIDE SEQUENCE [LARGE SCALE GENOMIC DNA]</scope>
    <source>
        <strain evidence="9">KCTC 42182</strain>
    </source>
</reference>
<accession>A0ABV7VNL2</accession>
<feature type="domain" description="EamA" evidence="7">
    <location>
        <begin position="2"/>
        <end position="128"/>
    </location>
</feature>
<comment type="similarity">
    <text evidence="2">Belongs to the drug/metabolite transporter (DMT) superfamily. 10 TMS drug/metabolite exporter (DME) (TC 2.A.7.3) family.</text>
</comment>
<keyword evidence="5 6" id="KW-0472">Membrane</keyword>
<protein>
    <submittedName>
        <fullName evidence="8">DMT family transporter</fullName>
    </submittedName>
</protein>
<evidence type="ECO:0000259" key="7">
    <source>
        <dbReference type="Pfam" id="PF00892"/>
    </source>
</evidence>
<evidence type="ECO:0000313" key="8">
    <source>
        <dbReference type="EMBL" id="MFC3678487.1"/>
    </source>
</evidence>
<keyword evidence="4 6" id="KW-1133">Transmembrane helix</keyword>
<evidence type="ECO:0000256" key="4">
    <source>
        <dbReference type="ARBA" id="ARBA00022989"/>
    </source>
</evidence>
<keyword evidence="9" id="KW-1185">Reference proteome</keyword>
<dbReference type="InterPro" id="IPR000620">
    <property type="entry name" value="EamA_dom"/>
</dbReference>
<comment type="subcellular location">
    <subcellularLocation>
        <location evidence="1">Membrane</location>
        <topology evidence="1">Multi-pass membrane protein</topology>
    </subcellularLocation>
</comment>
<feature type="transmembrane region" description="Helical" evidence="6">
    <location>
        <begin position="250"/>
        <end position="268"/>
    </location>
</feature>
<feature type="transmembrane region" description="Helical" evidence="6">
    <location>
        <begin position="225"/>
        <end position="244"/>
    </location>
</feature>
<feature type="transmembrane region" description="Helical" evidence="6">
    <location>
        <begin position="138"/>
        <end position="156"/>
    </location>
</feature>
<dbReference type="PANTHER" id="PTHR22911">
    <property type="entry name" value="ACYL-MALONYL CONDENSING ENZYME-RELATED"/>
    <property type="match status" value="1"/>
</dbReference>
<dbReference type="PANTHER" id="PTHR22911:SF6">
    <property type="entry name" value="SOLUTE CARRIER FAMILY 35 MEMBER G1"/>
    <property type="match status" value="1"/>
</dbReference>
<dbReference type="InterPro" id="IPR037185">
    <property type="entry name" value="EmrE-like"/>
</dbReference>
<feature type="transmembrane region" description="Helical" evidence="6">
    <location>
        <begin position="86"/>
        <end position="105"/>
    </location>
</feature>
<name>A0ABV7VNL2_9PROT</name>
<feature type="domain" description="EamA" evidence="7">
    <location>
        <begin position="138"/>
        <end position="267"/>
    </location>
</feature>
<dbReference type="RefSeq" id="WP_379730130.1">
    <property type="nucleotide sequence ID" value="NZ_JBHRYJ010000009.1"/>
</dbReference>
<feature type="transmembrane region" description="Helical" evidence="6">
    <location>
        <begin position="168"/>
        <end position="190"/>
    </location>
</feature>
<feature type="transmembrane region" description="Helical" evidence="6">
    <location>
        <begin position="30"/>
        <end position="49"/>
    </location>
</feature>
<gene>
    <name evidence="8" type="ORF">ACFOOQ_23275</name>
</gene>
<organism evidence="8 9">
    <name type="scientific">Ferrovibrio xuzhouensis</name>
    <dbReference type="NCBI Taxonomy" id="1576914"/>
    <lineage>
        <taxon>Bacteria</taxon>
        <taxon>Pseudomonadati</taxon>
        <taxon>Pseudomonadota</taxon>
        <taxon>Alphaproteobacteria</taxon>
        <taxon>Rhodospirillales</taxon>
        <taxon>Rhodospirillaceae</taxon>
        <taxon>Ferrovibrio</taxon>
    </lineage>
</organism>
<proteinExistence type="inferred from homology"/>
<sequence length="292" mass="32119">MMLVSSLSFICMHALVARVSQDLPAFEVAFFRNLFGLFWLLPALIRARFAPLKTTKLHLHALRGVTNSISMLMFFSALAFTPLAQATSLAYTSPLFVTLGAALFLGETFRIRRLTALAFGFVGMLIVLRPGLIEIGTGPLLVIGSAVLWAVAMIDIKILSRTDSSLTIAAYMVLFLTPVTFIAALFVWQWPTLSQLGWLVLVAAFGTIGHLLFNEAFKHADATVLMPLDFTKLIWASLIGFFAFGQIPDLWTWVGGAVIFTSATYISYREHQISRRARDTGGDPSKKQAALP</sequence>
<dbReference type="EMBL" id="JBHRYJ010000009">
    <property type="protein sequence ID" value="MFC3678487.1"/>
    <property type="molecule type" value="Genomic_DNA"/>
</dbReference>
<dbReference type="Pfam" id="PF00892">
    <property type="entry name" value="EamA"/>
    <property type="match status" value="2"/>
</dbReference>
<evidence type="ECO:0000313" key="9">
    <source>
        <dbReference type="Proteomes" id="UP001595711"/>
    </source>
</evidence>
<keyword evidence="3 6" id="KW-0812">Transmembrane</keyword>
<dbReference type="SUPFAM" id="SSF103481">
    <property type="entry name" value="Multidrug resistance efflux transporter EmrE"/>
    <property type="match status" value="2"/>
</dbReference>
<evidence type="ECO:0000256" key="1">
    <source>
        <dbReference type="ARBA" id="ARBA00004141"/>
    </source>
</evidence>
<feature type="transmembrane region" description="Helical" evidence="6">
    <location>
        <begin position="61"/>
        <end position="80"/>
    </location>
</feature>
<evidence type="ECO:0000256" key="6">
    <source>
        <dbReference type="SAM" id="Phobius"/>
    </source>
</evidence>
<evidence type="ECO:0000256" key="3">
    <source>
        <dbReference type="ARBA" id="ARBA00022692"/>
    </source>
</evidence>
<feature type="transmembrane region" description="Helical" evidence="6">
    <location>
        <begin position="196"/>
        <end position="213"/>
    </location>
</feature>
<comment type="caution">
    <text evidence="8">The sequence shown here is derived from an EMBL/GenBank/DDBJ whole genome shotgun (WGS) entry which is preliminary data.</text>
</comment>
<feature type="transmembrane region" description="Helical" evidence="6">
    <location>
        <begin position="114"/>
        <end position="132"/>
    </location>
</feature>
<dbReference type="Proteomes" id="UP001595711">
    <property type="component" value="Unassembled WGS sequence"/>
</dbReference>